<evidence type="ECO:0008006" key="4">
    <source>
        <dbReference type="Google" id="ProtNLM"/>
    </source>
</evidence>
<keyword evidence="3" id="KW-1185">Reference proteome</keyword>
<dbReference type="Proteomes" id="UP000535937">
    <property type="component" value="Unassembled WGS sequence"/>
</dbReference>
<proteinExistence type="predicted"/>
<reference evidence="2 3" key="1">
    <citation type="submission" date="2020-08" db="EMBL/GenBank/DDBJ databases">
        <title>Genomic Encyclopedia of Type Strains, Phase III (KMG-III): the genomes of soil and plant-associated and newly described type strains.</title>
        <authorList>
            <person name="Whitman W."/>
        </authorList>
    </citation>
    <scope>NUCLEOTIDE SEQUENCE [LARGE SCALE GENOMIC DNA]</scope>
    <source>
        <strain evidence="2 3">CECT 8799</strain>
    </source>
</reference>
<comment type="caution">
    <text evidence="2">The sequence shown here is derived from an EMBL/GenBank/DDBJ whole genome shotgun (WGS) entry which is preliminary data.</text>
</comment>
<dbReference type="AlphaFoldDB" id="A0A7W4WCJ2"/>
<sequence>MQKVYSLIIALVISVPALGETTAEQQWHSIKEQLAQLENCEETQSCPQDLTNPRNSFYLLGEQINEELDKLAEWQRQFGVSDESRALLHHYLIYPNEFVQTKTVQILAEMSADDATAEQLLTVLPDVKDKQLLVPLLVQLQRYPHLRQEIDGAFADVLQRGSFNAAKVLAQHIQPFLTAENLPFYQQLLGQLPENSAKARALKKAIDRQMARNKP</sequence>
<protein>
    <recommendedName>
        <fullName evidence="4">HEAT repeat-containing protein</fullName>
    </recommendedName>
</protein>
<keyword evidence="1" id="KW-0732">Signal</keyword>
<dbReference type="RefSeq" id="WP_183460447.1">
    <property type="nucleotide sequence ID" value="NZ_JACHWZ010000011.1"/>
</dbReference>
<dbReference type="EMBL" id="JACHWZ010000011">
    <property type="protein sequence ID" value="MBB3061755.1"/>
    <property type="molecule type" value="Genomic_DNA"/>
</dbReference>
<feature type="chain" id="PRO_5031495179" description="HEAT repeat-containing protein" evidence="1">
    <location>
        <begin position="20"/>
        <end position="215"/>
    </location>
</feature>
<gene>
    <name evidence="2" type="ORF">FHS09_002595</name>
</gene>
<evidence type="ECO:0000256" key="1">
    <source>
        <dbReference type="SAM" id="SignalP"/>
    </source>
</evidence>
<organism evidence="2 3">
    <name type="scientific">Microbulbifer rhizosphaerae</name>
    <dbReference type="NCBI Taxonomy" id="1562603"/>
    <lineage>
        <taxon>Bacteria</taxon>
        <taxon>Pseudomonadati</taxon>
        <taxon>Pseudomonadota</taxon>
        <taxon>Gammaproteobacteria</taxon>
        <taxon>Cellvibrionales</taxon>
        <taxon>Microbulbiferaceae</taxon>
        <taxon>Microbulbifer</taxon>
    </lineage>
</organism>
<feature type="signal peptide" evidence="1">
    <location>
        <begin position="1"/>
        <end position="19"/>
    </location>
</feature>
<accession>A0A7W4WCJ2</accession>
<name>A0A7W4WCJ2_9GAMM</name>
<evidence type="ECO:0000313" key="3">
    <source>
        <dbReference type="Proteomes" id="UP000535937"/>
    </source>
</evidence>
<evidence type="ECO:0000313" key="2">
    <source>
        <dbReference type="EMBL" id="MBB3061755.1"/>
    </source>
</evidence>